<keyword evidence="5 6" id="KW-0472">Membrane</keyword>
<dbReference type="PANTHER" id="PTHR23291">
    <property type="entry name" value="BAX INHIBITOR-RELATED"/>
    <property type="match status" value="1"/>
</dbReference>
<feature type="transmembrane region" description="Helical" evidence="6">
    <location>
        <begin position="59"/>
        <end position="76"/>
    </location>
</feature>
<evidence type="ECO:0000256" key="1">
    <source>
        <dbReference type="ARBA" id="ARBA00004651"/>
    </source>
</evidence>
<feature type="transmembrane region" description="Helical" evidence="6">
    <location>
        <begin position="203"/>
        <end position="224"/>
    </location>
</feature>
<proteinExistence type="inferred from homology"/>
<dbReference type="AlphaFoldDB" id="A0A0J0YSL1"/>
<keyword evidence="2" id="KW-1003">Cell membrane</keyword>
<dbReference type="OrthoDB" id="9813298at2"/>
<feature type="transmembrane region" description="Helical" evidence="6">
    <location>
        <begin position="172"/>
        <end position="191"/>
    </location>
</feature>
<comment type="similarity">
    <text evidence="6">Belongs to the BI1 family.</text>
</comment>
<name>A0A0J0YSL1_9NEIS</name>
<evidence type="ECO:0000256" key="6">
    <source>
        <dbReference type="RuleBase" id="RU004379"/>
    </source>
</evidence>
<dbReference type="Pfam" id="PF01027">
    <property type="entry name" value="Bax1-I"/>
    <property type="match status" value="1"/>
</dbReference>
<comment type="caution">
    <text evidence="7">The sequence shown here is derived from an EMBL/GenBank/DDBJ whole genome shotgun (WGS) entry which is preliminary data.</text>
</comment>
<dbReference type="EMBL" id="JTDO01000005">
    <property type="protein sequence ID" value="KLT73145.1"/>
    <property type="molecule type" value="Genomic_DNA"/>
</dbReference>
<feature type="transmembrane region" description="Helical" evidence="6">
    <location>
        <begin position="147"/>
        <end position="166"/>
    </location>
</feature>
<organism evidence="7 8">
    <name type="scientific">Neisseria arctica</name>
    <dbReference type="NCBI Taxonomy" id="1470200"/>
    <lineage>
        <taxon>Bacteria</taxon>
        <taxon>Pseudomonadati</taxon>
        <taxon>Pseudomonadota</taxon>
        <taxon>Betaproteobacteria</taxon>
        <taxon>Neisseriales</taxon>
        <taxon>Neisseriaceae</taxon>
        <taxon>Neisseria</taxon>
    </lineage>
</organism>
<reference evidence="7 8" key="1">
    <citation type="submission" date="2014-11" db="EMBL/GenBank/DDBJ databases">
        <title>Genome of a novel goose pathogen.</title>
        <authorList>
            <person name="Hansen C.M."/>
            <person name="Hueffer K."/>
            <person name="Choi S.C."/>
        </authorList>
    </citation>
    <scope>NUCLEOTIDE SEQUENCE [LARGE SCALE GENOMIC DNA]</scope>
    <source>
        <strain evidence="7 8">KH1503</strain>
    </source>
</reference>
<comment type="subcellular location">
    <subcellularLocation>
        <location evidence="1">Cell membrane</location>
        <topology evidence="1">Multi-pass membrane protein</topology>
    </subcellularLocation>
</comment>
<feature type="transmembrane region" description="Helical" evidence="6">
    <location>
        <begin position="114"/>
        <end position="135"/>
    </location>
</feature>
<evidence type="ECO:0000256" key="2">
    <source>
        <dbReference type="ARBA" id="ARBA00022475"/>
    </source>
</evidence>
<dbReference type="InterPro" id="IPR006214">
    <property type="entry name" value="Bax_inhibitor_1-related"/>
</dbReference>
<dbReference type="CDD" id="cd10433">
    <property type="entry name" value="YccA_like"/>
    <property type="match status" value="1"/>
</dbReference>
<dbReference type="Proteomes" id="UP000036027">
    <property type="component" value="Unassembled WGS sequence"/>
</dbReference>
<evidence type="ECO:0000313" key="8">
    <source>
        <dbReference type="Proteomes" id="UP000036027"/>
    </source>
</evidence>
<keyword evidence="8" id="KW-1185">Reference proteome</keyword>
<gene>
    <name evidence="7" type="ORF">PL75_04360</name>
</gene>
<dbReference type="PANTHER" id="PTHR23291:SF115">
    <property type="entry name" value="MODULATOR OF FTSH PROTEASE YCCA"/>
    <property type="match status" value="1"/>
</dbReference>
<feature type="transmembrane region" description="Helical" evidence="6">
    <location>
        <begin position="27"/>
        <end position="47"/>
    </location>
</feature>
<accession>A0A0J0YSL1</accession>
<feature type="transmembrane region" description="Helical" evidence="6">
    <location>
        <begin position="88"/>
        <end position="108"/>
    </location>
</feature>
<evidence type="ECO:0000256" key="4">
    <source>
        <dbReference type="ARBA" id="ARBA00022989"/>
    </source>
</evidence>
<dbReference type="GO" id="GO:0005886">
    <property type="term" value="C:plasma membrane"/>
    <property type="evidence" value="ECO:0007669"/>
    <property type="project" value="UniProtKB-SubCell"/>
</dbReference>
<protein>
    <submittedName>
        <fullName evidence="7">Membrane protein</fullName>
    </submittedName>
</protein>
<dbReference type="STRING" id="1470200.PL75_04360"/>
<keyword evidence="3 6" id="KW-0812">Transmembrane</keyword>
<dbReference type="RefSeq" id="WP_047760696.1">
    <property type="nucleotide sequence ID" value="NZ_CP091510.1"/>
</dbReference>
<evidence type="ECO:0000256" key="3">
    <source>
        <dbReference type="ARBA" id="ARBA00022692"/>
    </source>
</evidence>
<evidence type="ECO:0000256" key="5">
    <source>
        <dbReference type="ARBA" id="ARBA00023136"/>
    </source>
</evidence>
<evidence type="ECO:0000313" key="7">
    <source>
        <dbReference type="EMBL" id="KLT73145.1"/>
    </source>
</evidence>
<dbReference type="PATRIC" id="fig|1470200.3.peg.2021"/>
<keyword evidence="4 6" id="KW-1133">Transmembrane helix</keyword>
<sequence length="231" mass="24992">MQRDVYDYTQPAAPGAVQKNTVLQKTYGLLGLSFIPCALGAFLSNQMGFSLFSLFGNRWVALGVFFAFFYGMCFLIEKNRYSNTGAALLMVFTFGMGVLISPLLQYTLSFSNGAQIVGIAAVMTAAVFFTMSALARRTNADMQSLGRFLTVGAVVLMVGVIANIFLQIPALSLTISAGFVIFSSLLIMYQIRTVIDGGETSHISAALTIFISIYNIFSSLLHILTSLTGED</sequence>